<dbReference type="EMBL" id="CP096649">
    <property type="protein sequence ID" value="UQK59592.1"/>
    <property type="molecule type" value="Genomic_DNA"/>
</dbReference>
<protein>
    <submittedName>
        <fullName evidence="4">Precorrin-6A reductase</fullName>
        <ecNumber evidence="4">1.3.1.54</ecNumber>
    </submittedName>
</protein>
<dbReference type="NCBIfam" id="TIGR00715">
    <property type="entry name" value="precor6x_red"/>
    <property type="match status" value="1"/>
</dbReference>
<sequence>MILIIGGTSEGEEIYERLKDKYELYLSVATESGKKLYASKDLIMGRMNKDGFKDFISKNNIDMIIDASHPFAVEVTKNASEASKEMNISYLRYARSVLDYEEKDNIVRVPSYEAAFKYIDTLKDKEENFLFTTGSNRIKDFEKVKGKNRFIYRVLPSAESIKVCDDNHIEMKNIIAQMGPFTLEENVALINRYDIKYLVSKESGKIGGTDAKLDACLQTNIICVIITREEENAIHSIDELINYVEANYGRFI</sequence>
<evidence type="ECO:0000256" key="2">
    <source>
        <dbReference type="ARBA" id="ARBA00022573"/>
    </source>
</evidence>
<accession>A0A9E7DJZ7</accession>
<dbReference type="RefSeq" id="WP_249242998.1">
    <property type="nucleotide sequence ID" value="NZ_CP096649.1"/>
</dbReference>
<dbReference type="KEGG" id="fms:M1R53_02800"/>
<dbReference type="AlphaFoldDB" id="A0A9E7DJZ7"/>
<dbReference type="InterPro" id="IPR003723">
    <property type="entry name" value="Precorrin-6x_reduct"/>
</dbReference>
<dbReference type="Pfam" id="PF02571">
    <property type="entry name" value="CbiJ"/>
    <property type="match status" value="1"/>
</dbReference>
<reference evidence="4" key="1">
    <citation type="submission" date="2022-04" db="EMBL/GenBank/DDBJ databases">
        <title>Complete genome sequences of Ezakiella coagulans and Fenollaria massiliensis.</title>
        <authorList>
            <person name="France M.T."/>
            <person name="Clifford J."/>
            <person name="Narina S."/>
            <person name="Rutt L."/>
            <person name="Ravel J."/>
        </authorList>
    </citation>
    <scope>NUCLEOTIDE SEQUENCE</scope>
    <source>
        <strain evidence="4">C0061C2</strain>
    </source>
</reference>
<gene>
    <name evidence="4" type="primary">cobK</name>
    <name evidence="4" type="ORF">M1R53_02800</name>
</gene>
<dbReference type="EC" id="1.3.1.54" evidence="4"/>
<dbReference type="Proteomes" id="UP000831151">
    <property type="component" value="Chromosome"/>
</dbReference>
<organism evidence="4 5">
    <name type="scientific">Fenollaria massiliensis</name>
    <dbReference type="NCBI Taxonomy" id="938288"/>
    <lineage>
        <taxon>Bacteria</taxon>
        <taxon>Bacillati</taxon>
        <taxon>Bacillota</taxon>
        <taxon>Clostridia</taxon>
        <taxon>Eubacteriales</taxon>
        <taxon>Fenollaria</taxon>
    </lineage>
</organism>
<dbReference type="PROSITE" id="PS51014">
    <property type="entry name" value="COBK_CBIJ"/>
    <property type="match status" value="1"/>
</dbReference>
<evidence type="ECO:0000256" key="3">
    <source>
        <dbReference type="ARBA" id="ARBA00023002"/>
    </source>
</evidence>
<dbReference type="PANTHER" id="PTHR36925">
    <property type="entry name" value="COBALT-PRECORRIN-6A REDUCTASE"/>
    <property type="match status" value="1"/>
</dbReference>
<evidence type="ECO:0000313" key="4">
    <source>
        <dbReference type="EMBL" id="UQK59592.1"/>
    </source>
</evidence>
<dbReference type="GO" id="GO:0009236">
    <property type="term" value="P:cobalamin biosynthetic process"/>
    <property type="evidence" value="ECO:0007669"/>
    <property type="project" value="UniProtKB-KW"/>
</dbReference>
<evidence type="ECO:0000313" key="5">
    <source>
        <dbReference type="Proteomes" id="UP000831151"/>
    </source>
</evidence>
<dbReference type="GO" id="GO:0016994">
    <property type="term" value="F:precorrin-6A reductase activity"/>
    <property type="evidence" value="ECO:0007669"/>
    <property type="project" value="UniProtKB-EC"/>
</dbReference>
<keyword evidence="3 4" id="KW-0560">Oxidoreductase</keyword>
<keyword evidence="5" id="KW-1185">Reference proteome</keyword>
<comment type="pathway">
    <text evidence="1">Cofactor biosynthesis; adenosylcobalamin biosynthesis.</text>
</comment>
<keyword evidence="2" id="KW-0169">Cobalamin biosynthesis</keyword>
<proteinExistence type="predicted"/>
<name>A0A9E7DJZ7_9FIRM</name>
<dbReference type="PANTHER" id="PTHR36925:SF1">
    <property type="entry name" value="COBALT-PRECORRIN-6A REDUCTASE"/>
    <property type="match status" value="1"/>
</dbReference>
<evidence type="ECO:0000256" key="1">
    <source>
        <dbReference type="ARBA" id="ARBA00004953"/>
    </source>
</evidence>